<organism evidence="2 3">
    <name type="scientific">Streptosporangium subroseum</name>
    <dbReference type="NCBI Taxonomy" id="106412"/>
    <lineage>
        <taxon>Bacteria</taxon>
        <taxon>Bacillati</taxon>
        <taxon>Actinomycetota</taxon>
        <taxon>Actinomycetes</taxon>
        <taxon>Streptosporangiales</taxon>
        <taxon>Streptosporangiaceae</taxon>
        <taxon>Streptosporangium</taxon>
    </lineage>
</organism>
<evidence type="ECO:0000313" key="3">
    <source>
        <dbReference type="Proteomes" id="UP000198282"/>
    </source>
</evidence>
<sequence>MEDWFDEPIVDPTVPEPDRRRITGASVLPLGSSEFSPRTRRFFAVGGVVVGVIGALLAGTAMQSGSSTSAFASVLAFAVAGLSVSFGRPRLATRLQRLYGDCYVVPAELDDEARDLIRRARQAIESVSTSRVNRLGLLDGIANDLVLPEKLWDIARLLRTQAALRAEQAEAMNEVITPELAAVLAPQREALNRSMMSVTKRILELEDYAHRVQEADAALRAHELLKSNDKYRDLLAQTDDAQGLRNLTEQVDVLESTLAKNLRDAIDAGQALVTLEDTTAV</sequence>
<dbReference type="EMBL" id="FZOD01000032">
    <property type="protein sequence ID" value="SNT27823.1"/>
    <property type="molecule type" value="Genomic_DNA"/>
</dbReference>
<name>A0A239LDA7_9ACTN</name>
<feature type="transmembrane region" description="Helical" evidence="1">
    <location>
        <begin position="42"/>
        <end position="62"/>
    </location>
</feature>
<dbReference type="RefSeq" id="WP_089210240.1">
    <property type="nucleotide sequence ID" value="NZ_FZOD01000032.1"/>
</dbReference>
<evidence type="ECO:0000313" key="2">
    <source>
        <dbReference type="EMBL" id="SNT27823.1"/>
    </source>
</evidence>
<evidence type="ECO:0000256" key="1">
    <source>
        <dbReference type="SAM" id="Phobius"/>
    </source>
</evidence>
<feature type="transmembrane region" description="Helical" evidence="1">
    <location>
        <begin position="68"/>
        <end position="87"/>
    </location>
</feature>
<accession>A0A239LDA7</accession>
<dbReference type="Proteomes" id="UP000198282">
    <property type="component" value="Unassembled WGS sequence"/>
</dbReference>
<dbReference type="AlphaFoldDB" id="A0A239LDA7"/>
<keyword evidence="1" id="KW-1133">Transmembrane helix</keyword>
<keyword evidence="1" id="KW-0812">Transmembrane</keyword>
<keyword evidence="1" id="KW-0472">Membrane</keyword>
<proteinExistence type="predicted"/>
<gene>
    <name evidence="2" type="ORF">SAMN05216276_10325</name>
</gene>
<keyword evidence="3" id="KW-1185">Reference proteome</keyword>
<evidence type="ECO:0008006" key="4">
    <source>
        <dbReference type="Google" id="ProtNLM"/>
    </source>
</evidence>
<dbReference type="OrthoDB" id="3425023at2"/>
<reference evidence="2 3" key="1">
    <citation type="submission" date="2017-06" db="EMBL/GenBank/DDBJ databases">
        <authorList>
            <person name="Kim H.J."/>
            <person name="Triplett B.A."/>
        </authorList>
    </citation>
    <scope>NUCLEOTIDE SEQUENCE [LARGE SCALE GENOMIC DNA]</scope>
    <source>
        <strain evidence="2 3">CGMCC 4.2132</strain>
    </source>
</reference>
<protein>
    <recommendedName>
        <fullName evidence="4">5-bromo-4-chloroindolyl phosphate hydrolysis protein</fullName>
    </recommendedName>
</protein>